<proteinExistence type="predicted"/>
<gene>
    <name evidence="2" type="ORF">BJEO58_01111</name>
</gene>
<feature type="compositionally biased region" description="Basic and acidic residues" evidence="1">
    <location>
        <begin position="64"/>
        <end position="73"/>
    </location>
</feature>
<keyword evidence="3" id="KW-1185">Reference proteome</keyword>
<dbReference type="AlphaFoldDB" id="A0A2H1L3P9"/>
<dbReference type="RefSeq" id="WP_101588450.1">
    <property type="nucleotide sequence ID" value="NZ_FXZM01000004.1"/>
</dbReference>
<protein>
    <submittedName>
        <fullName evidence="2">Uncharacterized protein</fullName>
    </submittedName>
</protein>
<evidence type="ECO:0000256" key="1">
    <source>
        <dbReference type="SAM" id="MobiDB-lite"/>
    </source>
</evidence>
<evidence type="ECO:0000313" key="2">
    <source>
        <dbReference type="EMBL" id="SMY11526.1"/>
    </source>
</evidence>
<organism evidence="2 3">
    <name type="scientific">Brevibacterium jeotgali</name>
    <dbReference type="NCBI Taxonomy" id="1262550"/>
    <lineage>
        <taxon>Bacteria</taxon>
        <taxon>Bacillati</taxon>
        <taxon>Actinomycetota</taxon>
        <taxon>Actinomycetes</taxon>
        <taxon>Micrococcales</taxon>
        <taxon>Brevibacteriaceae</taxon>
        <taxon>Brevibacterium</taxon>
    </lineage>
</organism>
<dbReference type="Proteomes" id="UP000234462">
    <property type="component" value="Unassembled WGS sequence"/>
</dbReference>
<evidence type="ECO:0000313" key="3">
    <source>
        <dbReference type="Proteomes" id="UP000234462"/>
    </source>
</evidence>
<name>A0A2H1L3P9_9MICO</name>
<reference evidence="3" key="1">
    <citation type="submission" date="2017-03" db="EMBL/GenBank/DDBJ databases">
        <authorList>
            <person name="Monnet C."/>
        </authorList>
    </citation>
    <scope>NUCLEOTIDE SEQUENCE [LARGE SCALE GENOMIC DNA]</scope>
    <source>
        <strain evidence="3">SJ5-8</strain>
    </source>
</reference>
<sequence>MTEQNVDPQSDSTFTSQDSAASNQAGSDFESAPGSRPEGSSEGFGGDSRAEGSDMQGGAQNARSSEDSGRTDW</sequence>
<accession>A0A2H1L3P9</accession>
<feature type="compositionally biased region" description="Polar residues" evidence="1">
    <location>
        <begin position="1"/>
        <end position="26"/>
    </location>
</feature>
<feature type="region of interest" description="Disordered" evidence="1">
    <location>
        <begin position="1"/>
        <end position="73"/>
    </location>
</feature>
<dbReference type="EMBL" id="FXZM01000004">
    <property type="protein sequence ID" value="SMY11526.1"/>
    <property type="molecule type" value="Genomic_DNA"/>
</dbReference>